<dbReference type="RefSeq" id="WP_377379755.1">
    <property type="nucleotide sequence ID" value="NZ_JBHSSW010000017.1"/>
</dbReference>
<keyword evidence="3" id="KW-1185">Reference proteome</keyword>
<feature type="chain" id="PRO_5045967911" description="Secreted protein" evidence="1">
    <location>
        <begin position="22"/>
        <end position="140"/>
    </location>
</feature>
<feature type="signal peptide" evidence="1">
    <location>
        <begin position="1"/>
        <end position="21"/>
    </location>
</feature>
<dbReference type="EMBL" id="JBHSSW010000017">
    <property type="protein sequence ID" value="MFC6199032.1"/>
    <property type="molecule type" value="Genomic_DNA"/>
</dbReference>
<sequence length="140" mass="15147">MFRQWLTGAALACLSALPATAQMGGSPAPAPGYWRCVANSPLASIDMQYQVGPGGQLAGQGTIVYSGTWQTYNVSGPGRWGALPPDQDSNEWLFQFQLQPQNHAVFSVYARPTNDPNYLNNVFYNPQSGQTTETSCQKIG</sequence>
<reference evidence="3" key="1">
    <citation type="journal article" date="2019" name="Int. J. Syst. Evol. Microbiol.">
        <title>The Global Catalogue of Microorganisms (GCM) 10K type strain sequencing project: providing services to taxonomists for standard genome sequencing and annotation.</title>
        <authorList>
            <consortium name="The Broad Institute Genomics Platform"/>
            <consortium name="The Broad Institute Genome Sequencing Center for Infectious Disease"/>
            <person name="Wu L."/>
            <person name="Ma J."/>
        </authorList>
    </citation>
    <scope>NUCLEOTIDE SEQUENCE [LARGE SCALE GENOMIC DNA]</scope>
    <source>
        <strain evidence="3">CGMCC-1.15741</strain>
    </source>
</reference>
<keyword evidence="1" id="KW-0732">Signal</keyword>
<name>A0ABW1SBJ0_9PROT</name>
<comment type="caution">
    <text evidence="2">The sequence shown here is derived from an EMBL/GenBank/DDBJ whole genome shotgun (WGS) entry which is preliminary data.</text>
</comment>
<organism evidence="2 3">
    <name type="scientific">Ponticaulis profundi</name>
    <dbReference type="NCBI Taxonomy" id="2665222"/>
    <lineage>
        <taxon>Bacteria</taxon>
        <taxon>Pseudomonadati</taxon>
        <taxon>Pseudomonadota</taxon>
        <taxon>Alphaproteobacteria</taxon>
        <taxon>Hyphomonadales</taxon>
        <taxon>Hyphomonadaceae</taxon>
        <taxon>Ponticaulis</taxon>
    </lineage>
</organism>
<dbReference type="Proteomes" id="UP001596303">
    <property type="component" value="Unassembled WGS sequence"/>
</dbReference>
<gene>
    <name evidence="2" type="ORF">ACFQDM_13135</name>
</gene>
<evidence type="ECO:0000256" key="1">
    <source>
        <dbReference type="SAM" id="SignalP"/>
    </source>
</evidence>
<proteinExistence type="predicted"/>
<accession>A0ABW1SBJ0</accession>
<protein>
    <recommendedName>
        <fullName evidence="4">Secreted protein</fullName>
    </recommendedName>
</protein>
<evidence type="ECO:0008006" key="4">
    <source>
        <dbReference type="Google" id="ProtNLM"/>
    </source>
</evidence>
<evidence type="ECO:0000313" key="2">
    <source>
        <dbReference type="EMBL" id="MFC6199032.1"/>
    </source>
</evidence>
<evidence type="ECO:0000313" key="3">
    <source>
        <dbReference type="Proteomes" id="UP001596303"/>
    </source>
</evidence>